<protein>
    <submittedName>
        <fullName evidence="1">Uncharacterized protein</fullName>
    </submittedName>
</protein>
<evidence type="ECO:0000313" key="1">
    <source>
        <dbReference type="EMBL" id="DAD94945.1"/>
    </source>
</evidence>
<reference evidence="1" key="1">
    <citation type="journal article" date="2021" name="Proc. Natl. Acad. Sci. U.S.A.">
        <title>A Catalog of Tens of Thousands of Viruses from Human Metagenomes Reveals Hidden Associations with Chronic Diseases.</title>
        <authorList>
            <person name="Tisza M.J."/>
            <person name="Buck C.B."/>
        </authorList>
    </citation>
    <scope>NUCLEOTIDE SEQUENCE</scope>
    <source>
        <strain evidence="1">CtYgF8</strain>
    </source>
</reference>
<dbReference type="EMBL" id="BK015186">
    <property type="protein sequence ID" value="DAD94945.1"/>
    <property type="molecule type" value="Genomic_DNA"/>
</dbReference>
<name>A0A8S5NJR4_9CAUD</name>
<organism evidence="1">
    <name type="scientific">Siphoviridae sp. ctYgF8</name>
    <dbReference type="NCBI Taxonomy" id="2826378"/>
    <lineage>
        <taxon>Viruses</taxon>
        <taxon>Duplodnaviria</taxon>
        <taxon>Heunggongvirae</taxon>
        <taxon>Uroviricota</taxon>
        <taxon>Caudoviricetes</taxon>
    </lineage>
</organism>
<sequence length="94" mass="10843">MIFRFLPWKPPCETAKLQHGGYLAADGFFNGRRRRKDWMSERDDGAFAVPFGQMDEAEIIAHFKRYGFTDELGHALELCADFLDLVRFAKRDGA</sequence>
<proteinExistence type="predicted"/>
<accession>A0A8S5NJR4</accession>